<protein>
    <recommendedName>
        <fullName evidence="4">Outer membrane lipoprotein carrier protein LolA</fullName>
    </recommendedName>
</protein>
<dbReference type="STRING" id="1434072.SAMN05216210_2601"/>
<reference evidence="3" key="1">
    <citation type="submission" date="2016-10" db="EMBL/GenBank/DDBJ databases">
        <authorList>
            <person name="Varghese N."/>
            <person name="Submissions S."/>
        </authorList>
    </citation>
    <scope>NUCLEOTIDE SEQUENCE [LARGE SCALE GENOMIC DNA]</scope>
    <source>
        <strain evidence="3">CECT 8338</strain>
    </source>
</reference>
<evidence type="ECO:0000313" key="2">
    <source>
        <dbReference type="EMBL" id="SDU23962.1"/>
    </source>
</evidence>
<feature type="signal peptide" evidence="1">
    <location>
        <begin position="1"/>
        <end position="18"/>
    </location>
</feature>
<gene>
    <name evidence="2" type="ORF">SAMN05216210_2601</name>
</gene>
<dbReference type="AlphaFoldDB" id="A0A1H2GWM1"/>
<evidence type="ECO:0000256" key="1">
    <source>
        <dbReference type="SAM" id="SignalP"/>
    </source>
</evidence>
<name>A0A1H2GWM1_9GAMM</name>
<keyword evidence="1" id="KW-0732">Signal</keyword>
<proteinExistence type="predicted"/>
<dbReference type="OrthoDB" id="6372173at2"/>
<evidence type="ECO:0008006" key="4">
    <source>
        <dbReference type="Google" id="ProtNLM"/>
    </source>
</evidence>
<dbReference type="Proteomes" id="UP000243924">
    <property type="component" value="Chromosome I"/>
</dbReference>
<dbReference type="EMBL" id="LT629787">
    <property type="protein sequence ID" value="SDU23962.1"/>
    <property type="molecule type" value="Genomic_DNA"/>
</dbReference>
<evidence type="ECO:0000313" key="3">
    <source>
        <dbReference type="Proteomes" id="UP000243924"/>
    </source>
</evidence>
<accession>A0A1H2GWM1</accession>
<sequence length="163" mass="18383">MRFTAMLLLGLLSLAVSASELPALPDCGRFEQERWLADLEMSIAARGTFRRENDGLIWHLREPIERQLQLHPENNELAIDQRLIADFMHALHSGDTHAVSDHFALDDSQNDGLLLTPHSDELRSMLEHIRVSGQPLVEQIELQFADGDRLHLQLSPSACAETD</sequence>
<feature type="chain" id="PRO_5009275194" description="Outer membrane lipoprotein carrier protein LolA" evidence="1">
    <location>
        <begin position="19"/>
        <end position="163"/>
    </location>
</feature>
<dbReference type="RefSeq" id="WP_092387550.1">
    <property type="nucleotide sequence ID" value="NZ_LT629787.1"/>
</dbReference>
<organism evidence="2 3">
    <name type="scientific">Halopseudomonas salegens</name>
    <dbReference type="NCBI Taxonomy" id="1434072"/>
    <lineage>
        <taxon>Bacteria</taxon>
        <taxon>Pseudomonadati</taxon>
        <taxon>Pseudomonadota</taxon>
        <taxon>Gammaproteobacteria</taxon>
        <taxon>Pseudomonadales</taxon>
        <taxon>Pseudomonadaceae</taxon>
        <taxon>Halopseudomonas</taxon>
    </lineage>
</organism>
<keyword evidence="3" id="KW-1185">Reference proteome</keyword>